<protein>
    <submittedName>
        <fullName evidence="1">Uncharacterized protein</fullName>
    </submittedName>
</protein>
<reference evidence="1" key="1">
    <citation type="journal article" date="2014" name="Int. J. Syst. Evol. Microbiol.">
        <title>Complete genome sequence of Corynebacterium casei LMG S-19264T (=DSM 44701T), isolated from a smear-ripened cheese.</title>
        <authorList>
            <consortium name="US DOE Joint Genome Institute (JGI-PGF)"/>
            <person name="Walter F."/>
            <person name="Albersmeier A."/>
            <person name="Kalinowski J."/>
            <person name="Ruckert C."/>
        </authorList>
    </citation>
    <scope>NUCLEOTIDE SEQUENCE</scope>
    <source>
        <strain evidence="1">KCTC 42650</strain>
    </source>
</reference>
<comment type="caution">
    <text evidence="1">The sequence shown here is derived from an EMBL/GenBank/DDBJ whole genome shotgun (WGS) entry which is preliminary data.</text>
</comment>
<sequence>MFDFDQMCALPTWQTALSVGVILRFPFPMSDDATPSAPRPCLVLEVERGGAAPRMVLAPGATHEANARDCYDIVVSSPAEFRAAGLTRAYRFQARRPLSVALGQSGVHVALPVLSPVMGRLTGSAHARMQRLRARLHAEHDIASERRREAAAAAVDVSLKPAPLRLRDDLPAG</sequence>
<name>A0A8J3H2P1_9RHOB</name>
<evidence type="ECO:0000313" key="2">
    <source>
        <dbReference type="Proteomes" id="UP000626220"/>
    </source>
</evidence>
<dbReference type="Proteomes" id="UP000626220">
    <property type="component" value="Unassembled WGS sequence"/>
</dbReference>
<dbReference type="AlphaFoldDB" id="A0A8J3H2P1"/>
<reference evidence="1" key="2">
    <citation type="submission" date="2020-09" db="EMBL/GenBank/DDBJ databases">
        <authorList>
            <person name="Sun Q."/>
            <person name="Kim S."/>
        </authorList>
    </citation>
    <scope>NUCLEOTIDE SEQUENCE</scope>
    <source>
        <strain evidence="1">KCTC 42650</strain>
    </source>
</reference>
<gene>
    <name evidence="1" type="ORF">GCM10017056_48860</name>
</gene>
<dbReference type="EMBL" id="BNCJ01000030">
    <property type="protein sequence ID" value="GHF72080.1"/>
    <property type="molecule type" value="Genomic_DNA"/>
</dbReference>
<dbReference type="RefSeq" id="WP_189682753.1">
    <property type="nucleotide sequence ID" value="NZ_BNCJ01000030.1"/>
</dbReference>
<evidence type="ECO:0000313" key="1">
    <source>
        <dbReference type="EMBL" id="GHF72080.1"/>
    </source>
</evidence>
<organism evidence="1 2">
    <name type="scientific">Seohaeicola zhoushanensis</name>
    <dbReference type="NCBI Taxonomy" id="1569283"/>
    <lineage>
        <taxon>Bacteria</taxon>
        <taxon>Pseudomonadati</taxon>
        <taxon>Pseudomonadota</taxon>
        <taxon>Alphaproteobacteria</taxon>
        <taxon>Rhodobacterales</taxon>
        <taxon>Roseobacteraceae</taxon>
        <taxon>Seohaeicola</taxon>
    </lineage>
</organism>
<proteinExistence type="predicted"/>
<keyword evidence="2" id="KW-1185">Reference proteome</keyword>
<accession>A0A8J3H2P1</accession>